<dbReference type="Pfam" id="PF13650">
    <property type="entry name" value="Asp_protease_2"/>
    <property type="match status" value="1"/>
</dbReference>
<sequence>MVQLPRVVKRVKVDATNNALPLTSAEIGATLASIATRVKIIETDLVYKAARRSMTVTKNTASGVHSTNQARTIPANALPSRSNAKSTSLPETKRTAHKKSNYPRFEEEEASDSDSDSELKLVGLVKKKQPSAKLAPLRIPVQFKDASGTFNALLDSGASRSIINQETMRANAQLGHRQVESATKFQTVNGEVASAGSTIVQFRFPSLQPSTIITHKFEILDQSQDAMVIGRDILNELGIVLNFKDKLVQWDGHDTHLNTGGSSSPNASDYEFPEESKEVDNTAVRPEDLMPDRLSKPLVGKYLQLLRDNEHLYDGHLGRMRFEDYALPIVPEYKPVHAKTLSSPKKPRKQGSRAHPAFGQHRRAGADF</sequence>
<dbReference type="InterPro" id="IPR021109">
    <property type="entry name" value="Peptidase_aspartic_dom_sf"/>
</dbReference>
<feature type="compositionally biased region" description="Polar residues" evidence="2">
    <location>
        <begin position="257"/>
        <end position="267"/>
    </location>
</feature>
<accession>A0AAV1TJE3</accession>
<dbReference type="PROSITE" id="PS00141">
    <property type="entry name" value="ASP_PROTEASE"/>
    <property type="match status" value="1"/>
</dbReference>
<evidence type="ECO:0000256" key="1">
    <source>
        <dbReference type="ARBA" id="ARBA00022801"/>
    </source>
</evidence>
<comment type="caution">
    <text evidence="4">The sequence shown here is derived from an EMBL/GenBank/DDBJ whole genome shotgun (WGS) entry which is preliminary data.</text>
</comment>
<dbReference type="InterPro" id="IPR001969">
    <property type="entry name" value="Aspartic_peptidase_AS"/>
</dbReference>
<evidence type="ECO:0000313" key="4">
    <source>
        <dbReference type="EMBL" id="CAK7921404.1"/>
    </source>
</evidence>
<protein>
    <recommendedName>
        <fullName evidence="3">Peptidase A2 domain-containing protein</fullName>
    </recommendedName>
</protein>
<dbReference type="Proteomes" id="UP001162060">
    <property type="component" value="Unassembled WGS sequence"/>
</dbReference>
<feature type="region of interest" description="Disordered" evidence="2">
    <location>
        <begin position="256"/>
        <end position="289"/>
    </location>
</feature>
<feature type="region of interest" description="Disordered" evidence="2">
    <location>
        <begin position="58"/>
        <end position="117"/>
    </location>
</feature>
<feature type="domain" description="Peptidase A2" evidence="3">
    <location>
        <begin position="150"/>
        <end position="233"/>
    </location>
</feature>
<proteinExistence type="predicted"/>
<dbReference type="CDD" id="cd00303">
    <property type="entry name" value="retropepsin_like"/>
    <property type="match status" value="1"/>
</dbReference>
<keyword evidence="1" id="KW-0378">Hydrolase</keyword>
<name>A0AAV1TJE3_9STRA</name>
<feature type="compositionally biased region" description="Basic and acidic residues" evidence="2">
    <location>
        <begin position="274"/>
        <end position="289"/>
    </location>
</feature>
<feature type="compositionally biased region" description="Polar residues" evidence="2">
    <location>
        <begin position="58"/>
        <end position="71"/>
    </location>
</feature>
<dbReference type="InterPro" id="IPR001995">
    <property type="entry name" value="Peptidase_A2_cat"/>
</dbReference>
<dbReference type="GO" id="GO:0006508">
    <property type="term" value="P:proteolysis"/>
    <property type="evidence" value="ECO:0007669"/>
    <property type="project" value="InterPro"/>
</dbReference>
<reference evidence="4" key="1">
    <citation type="submission" date="2024-01" db="EMBL/GenBank/DDBJ databases">
        <authorList>
            <person name="Webb A."/>
        </authorList>
    </citation>
    <scope>NUCLEOTIDE SEQUENCE</scope>
    <source>
        <strain evidence="4">Pm1</strain>
    </source>
</reference>
<feature type="compositionally biased region" description="Acidic residues" evidence="2">
    <location>
        <begin position="106"/>
        <end position="116"/>
    </location>
</feature>
<dbReference type="AlphaFoldDB" id="A0AAV1TJE3"/>
<evidence type="ECO:0000259" key="3">
    <source>
        <dbReference type="PROSITE" id="PS50175"/>
    </source>
</evidence>
<feature type="region of interest" description="Disordered" evidence="2">
    <location>
        <begin position="338"/>
        <end position="368"/>
    </location>
</feature>
<dbReference type="Gene3D" id="2.40.70.10">
    <property type="entry name" value="Acid Proteases"/>
    <property type="match status" value="1"/>
</dbReference>
<dbReference type="EMBL" id="CAKLBY020000057">
    <property type="protein sequence ID" value="CAK7921404.1"/>
    <property type="molecule type" value="Genomic_DNA"/>
</dbReference>
<dbReference type="SUPFAM" id="SSF50630">
    <property type="entry name" value="Acid proteases"/>
    <property type="match status" value="1"/>
</dbReference>
<evidence type="ECO:0000313" key="5">
    <source>
        <dbReference type="Proteomes" id="UP001162060"/>
    </source>
</evidence>
<organism evidence="4 5">
    <name type="scientific">Peronospora matthiolae</name>
    <dbReference type="NCBI Taxonomy" id="2874970"/>
    <lineage>
        <taxon>Eukaryota</taxon>
        <taxon>Sar</taxon>
        <taxon>Stramenopiles</taxon>
        <taxon>Oomycota</taxon>
        <taxon>Peronosporomycetes</taxon>
        <taxon>Peronosporales</taxon>
        <taxon>Peronosporaceae</taxon>
        <taxon>Peronospora</taxon>
    </lineage>
</organism>
<dbReference type="GO" id="GO:0004190">
    <property type="term" value="F:aspartic-type endopeptidase activity"/>
    <property type="evidence" value="ECO:0007669"/>
    <property type="project" value="InterPro"/>
</dbReference>
<gene>
    <name evidence="4" type="ORF">PM001_LOCUS7133</name>
</gene>
<dbReference type="PROSITE" id="PS50175">
    <property type="entry name" value="ASP_PROT_RETROV"/>
    <property type="match status" value="1"/>
</dbReference>
<evidence type="ECO:0000256" key="2">
    <source>
        <dbReference type="SAM" id="MobiDB-lite"/>
    </source>
</evidence>
<feature type="compositionally biased region" description="Polar residues" evidence="2">
    <location>
        <begin position="79"/>
        <end position="90"/>
    </location>
</feature>